<dbReference type="SMART" id="SM00448">
    <property type="entry name" value="REC"/>
    <property type="match status" value="1"/>
</dbReference>
<dbReference type="InterPro" id="IPR020449">
    <property type="entry name" value="Tscrpt_reg_AraC-type_HTH"/>
</dbReference>
<dbReference type="STRING" id="137838.GCA_001458595_03960"/>
<evidence type="ECO:0000256" key="6">
    <source>
        <dbReference type="PROSITE-ProRule" id="PRU00169"/>
    </source>
</evidence>
<dbReference type="CDD" id="cd17536">
    <property type="entry name" value="REC_YesN-like"/>
    <property type="match status" value="1"/>
</dbReference>
<dbReference type="Proteomes" id="UP000220840">
    <property type="component" value="Unassembled WGS sequence"/>
</dbReference>
<dbReference type="InterPro" id="IPR001789">
    <property type="entry name" value="Sig_transdc_resp-reg_receiver"/>
</dbReference>
<keyword evidence="2" id="KW-0805">Transcription regulation</keyword>
<dbReference type="Gene3D" id="1.10.10.60">
    <property type="entry name" value="Homeodomain-like"/>
    <property type="match status" value="2"/>
</dbReference>
<gene>
    <name evidence="9" type="ORF">CQ394_12350</name>
</gene>
<dbReference type="InterPro" id="IPR011006">
    <property type="entry name" value="CheY-like_superfamily"/>
</dbReference>
<evidence type="ECO:0000259" key="8">
    <source>
        <dbReference type="PROSITE" id="PS50110"/>
    </source>
</evidence>
<comment type="caution">
    <text evidence="9">The sequence shown here is derived from an EMBL/GenBank/DDBJ whole genome shotgun (WGS) entry which is preliminary data.</text>
</comment>
<dbReference type="PROSITE" id="PS50110">
    <property type="entry name" value="RESPONSE_REGULATORY"/>
    <property type="match status" value="1"/>
</dbReference>
<dbReference type="EMBL" id="PDCJ01000001">
    <property type="protein sequence ID" value="PEG32444.1"/>
    <property type="molecule type" value="Genomic_DNA"/>
</dbReference>
<dbReference type="Gene3D" id="3.40.50.2300">
    <property type="match status" value="1"/>
</dbReference>
<evidence type="ECO:0000313" key="9">
    <source>
        <dbReference type="EMBL" id="PEG32444.1"/>
    </source>
</evidence>
<dbReference type="GO" id="GO:0000160">
    <property type="term" value="P:phosphorelay signal transduction system"/>
    <property type="evidence" value="ECO:0007669"/>
    <property type="project" value="InterPro"/>
</dbReference>
<reference evidence="9 10" key="1">
    <citation type="submission" date="2017-10" db="EMBL/GenBank/DDBJ databases">
        <title>Effective Description of Clostridium neonatale sp. nov. linked to necrotizing enterocolitis in neonates and a clarification of species assignable to the genus Clostridium (Prazmowski 1880) emend. Lawson and Rainey 2016.</title>
        <authorList>
            <person name="Bernard K."/>
            <person name="Burdz T."/>
            <person name="Wiebe D."/>
            <person name="Balcewich B."/>
            <person name="Alfa M."/>
            <person name="Bernier A.-M."/>
        </authorList>
    </citation>
    <scope>NUCLEOTIDE SEQUENCE [LARGE SCALE GENOMIC DNA]</scope>
    <source>
        <strain evidence="9 10">LCDC99A005</strain>
    </source>
</reference>
<evidence type="ECO:0000256" key="4">
    <source>
        <dbReference type="ARBA" id="ARBA00023163"/>
    </source>
</evidence>
<comment type="function">
    <text evidence="5">May play the central regulatory role in sporulation. It may be an element of the effector pathway responsible for the activation of sporulation genes in response to nutritional stress. Spo0A may act in concert with spo0H (a sigma factor) to control the expression of some genes that are critical to the sporulation process.</text>
</comment>
<dbReference type="AlphaFoldDB" id="A0A2A7ML72"/>
<dbReference type="PANTHER" id="PTHR43280:SF10">
    <property type="entry name" value="REGULATORY PROTEIN POCR"/>
    <property type="match status" value="1"/>
</dbReference>
<protein>
    <recommendedName>
        <fullName evidence="1">Stage 0 sporulation protein A homolog</fullName>
    </recommendedName>
</protein>
<keyword evidence="3" id="KW-0238">DNA-binding</keyword>
<keyword evidence="10" id="KW-1185">Reference proteome</keyword>
<evidence type="ECO:0000256" key="3">
    <source>
        <dbReference type="ARBA" id="ARBA00023125"/>
    </source>
</evidence>
<dbReference type="InterPro" id="IPR009057">
    <property type="entry name" value="Homeodomain-like_sf"/>
</dbReference>
<feature type="domain" description="Response regulatory" evidence="8">
    <location>
        <begin position="8"/>
        <end position="125"/>
    </location>
</feature>
<organism evidence="9 10">
    <name type="scientific">Clostridium neonatale</name>
    <dbReference type="NCBI Taxonomy" id="137838"/>
    <lineage>
        <taxon>Bacteria</taxon>
        <taxon>Bacillati</taxon>
        <taxon>Bacillota</taxon>
        <taxon>Clostridia</taxon>
        <taxon>Eubacteriales</taxon>
        <taxon>Clostridiaceae</taxon>
        <taxon>Clostridium</taxon>
    </lineage>
</organism>
<dbReference type="GO" id="GO:0043565">
    <property type="term" value="F:sequence-specific DNA binding"/>
    <property type="evidence" value="ECO:0007669"/>
    <property type="project" value="InterPro"/>
</dbReference>
<dbReference type="PROSITE" id="PS01124">
    <property type="entry name" value="HTH_ARAC_FAMILY_2"/>
    <property type="match status" value="1"/>
</dbReference>
<dbReference type="InterPro" id="IPR018062">
    <property type="entry name" value="HTH_AraC-typ_CS"/>
</dbReference>
<dbReference type="PANTHER" id="PTHR43280">
    <property type="entry name" value="ARAC-FAMILY TRANSCRIPTIONAL REGULATOR"/>
    <property type="match status" value="1"/>
</dbReference>
<dbReference type="GO" id="GO:0003700">
    <property type="term" value="F:DNA-binding transcription factor activity"/>
    <property type="evidence" value="ECO:0007669"/>
    <property type="project" value="InterPro"/>
</dbReference>
<dbReference type="RefSeq" id="WP_083498866.1">
    <property type="nucleotide sequence ID" value="NZ_CAMRXB010000052.1"/>
</dbReference>
<dbReference type="Pfam" id="PF12833">
    <property type="entry name" value="HTH_18"/>
    <property type="match status" value="1"/>
</dbReference>
<dbReference type="SUPFAM" id="SSF52172">
    <property type="entry name" value="CheY-like"/>
    <property type="match status" value="1"/>
</dbReference>
<dbReference type="Pfam" id="PF00072">
    <property type="entry name" value="Response_reg"/>
    <property type="match status" value="1"/>
</dbReference>
<dbReference type="PROSITE" id="PS00041">
    <property type="entry name" value="HTH_ARAC_FAMILY_1"/>
    <property type="match status" value="1"/>
</dbReference>
<evidence type="ECO:0000256" key="2">
    <source>
        <dbReference type="ARBA" id="ARBA00023015"/>
    </source>
</evidence>
<evidence type="ECO:0000313" key="10">
    <source>
        <dbReference type="Proteomes" id="UP000220840"/>
    </source>
</evidence>
<dbReference type="SMART" id="SM00342">
    <property type="entry name" value="HTH_ARAC"/>
    <property type="match status" value="1"/>
</dbReference>
<accession>A0A2A7ML72</accession>
<name>A0A2A7ML72_9CLOT</name>
<dbReference type="PRINTS" id="PR00032">
    <property type="entry name" value="HTHARAC"/>
</dbReference>
<keyword evidence="4" id="KW-0804">Transcription</keyword>
<evidence type="ECO:0000256" key="1">
    <source>
        <dbReference type="ARBA" id="ARBA00018672"/>
    </source>
</evidence>
<sequence>MMDKIMYKVLIADDEFWIREKIKNMIEWSNYSLELLEPAKDGEDVLNKIEEYRPDILITDINMPFINGVELVRLIKEKYPDIIIFIISGYSNFSYVKDTLVAGAINYLLKPITKVDLVSTLSKALEILGNRKMQEIKQEEERLSSLKASSLIQDRELSFILEREDNQIGTVMNIDDNTYFAKYSIVVFVIHNLDDLIQYYHYDMNMLSYNVKKKIKDIIGRDDVIIFNYIHYSNQFIVITDVNHKELVGFANKIVAYFKSIIKSPLSLLITEPSYSIDNLNSAYNNIISKLMTRKYNKKSEILMISKEADIKIKVTNHITEEDEKNIKKLLRINNKSLLEKIILEKIGLASCDENSWTYLEVNQTIKKICDIIMEFISEDLKDKNTEDIQRNIAKLNKSIDYLDEKRLIEILEIILEDIVNLNNVVSADSIVGSVHKAIKYIDDNYSEELSLNTIADKYNVEHSYFSKVFRQETGVNLMSYIAKKRMDKAKEHMKNPNIKLTDIAFMVGYDDYAYFNRVFRKIEGISPRDYRNNPNT</sequence>
<evidence type="ECO:0000256" key="5">
    <source>
        <dbReference type="ARBA" id="ARBA00024867"/>
    </source>
</evidence>
<proteinExistence type="predicted"/>
<feature type="modified residue" description="4-aspartylphosphate" evidence="6">
    <location>
        <position position="60"/>
    </location>
</feature>
<feature type="domain" description="HTH araC/xylS-type" evidence="7">
    <location>
        <begin position="436"/>
        <end position="534"/>
    </location>
</feature>
<keyword evidence="6" id="KW-0597">Phosphoprotein</keyword>
<dbReference type="OrthoDB" id="324626at2"/>
<dbReference type="SUPFAM" id="SSF46689">
    <property type="entry name" value="Homeodomain-like"/>
    <property type="match status" value="2"/>
</dbReference>
<evidence type="ECO:0000259" key="7">
    <source>
        <dbReference type="PROSITE" id="PS01124"/>
    </source>
</evidence>
<dbReference type="InterPro" id="IPR018060">
    <property type="entry name" value="HTH_AraC"/>
</dbReference>